<dbReference type="PANTHER" id="PTHR16861">
    <property type="entry name" value="GLYCOPROTEIN 38"/>
    <property type="match status" value="1"/>
</dbReference>
<feature type="region of interest" description="Disordered" evidence="1">
    <location>
        <begin position="336"/>
        <end position="356"/>
    </location>
</feature>
<sequence>MRSVTRPLLLLAAAALCSAKPLPKDGLHDRGYSYLLRRACDSPCGSNNQYCCSSGETCQTSNGVASCVAAKGGWVGDYTTTWTETRTYTSTIMTRWEPAPEPTKGVDCVPKDDEQEACGEICCAGWQTCAYMGQCSAKPGYEEPTAVVITTDGKITTQYSAPYRVTGTTTITNSGAPTESETATETESEASATATSTSEGAAAGETGTGGGGLSAGAIAGIVIGVIAGVALLLLLCFCCIARGLWVALFGKKDKEKSERVDVYEERYSRHGSRPPPSASAHSRRPRHKGWFGMGRRGSPSSAGDRREKKSDGKKWLGIAGLAATLLALLNLKKDKRPASTKPARSSRGSSRSRYSDSYYSYSDYTSPTQAQVDERTALVAHETVEQGRTTPATAGDEAFTSPPSTFIPIRHTYTPHPVHVSAFDIRIRAHIVHIRLAVSRIKATGVPGCSHIMVFC</sequence>
<name>A0A8H5XB10_FUSCI</name>
<organism evidence="4 5">
    <name type="scientific">Fusarium circinatum</name>
    <name type="common">Pitch canker fungus</name>
    <name type="synonym">Gibberella circinata</name>
    <dbReference type="NCBI Taxonomy" id="48490"/>
    <lineage>
        <taxon>Eukaryota</taxon>
        <taxon>Fungi</taxon>
        <taxon>Dikarya</taxon>
        <taxon>Ascomycota</taxon>
        <taxon>Pezizomycotina</taxon>
        <taxon>Sordariomycetes</taxon>
        <taxon>Hypocreomycetidae</taxon>
        <taxon>Hypocreales</taxon>
        <taxon>Nectriaceae</taxon>
        <taxon>Fusarium</taxon>
        <taxon>Fusarium fujikuroi species complex</taxon>
    </lineage>
</organism>
<keyword evidence="2" id="KW-0472">Membrane</keyword>
<evidence type="ECO:0000256" key="1">
    <source>
        <dbReference type="SAM" id="MobiDB-lite"/>
    </source>
</evidence>
<keyword evidence="2" id="KW-1133">Transmembrane helix</keyword>
<keyword evidence="3" id="KW-0732">Signal</keyword>
<evidence type="ECO:0000256" key="2">
    <source>
        <dbReference type="SAM" id="Phobius"/>
    </source>
</evidence>
<keyword evidence="5" id="KW-1185">Reference proteome</keyword>
<feature type="region of interest" description="Disordered" evidence="1">
    <location>
        <begin position="168"/>
        <end position="209"/>
    </location>
</feature>
<dbReference type="PANTHER" id="PTHR16861:SF10">
    <property type="entry name" value="MID2 DOMAIN-CONTAINING PROTEIN"/>
    <property type="match status" value="1"/>
</dbReference>
<dbReference type="AlphaFoldDB" id="A0A8H5XB10"/>
<evidence type="ECO:0008006" key="6">
    <source>
        <dbReference type="Google" id="ProtNLM"/>
    </source>
</evidence>
<reference evidence="4 5" key="2">
    <citation type="submission" date="2020-05" db="EMBL/GenBank/DDBJ databases">
        <title>Identification and distribution of gene clusters putatively required for synthesis of sphingolipid metabolism inhibitors in phylogenetically diverse species of the filamentous fungus Fusarium.</title>
        <authorList>
            <person name="Kim H.-S."/>
            <person name="Busman M."/>
            <person name="Brown D.W."/>
            <person name="Divon H."/>
            <person name="Uhlig S."/>
            <person name="Proctor R.H."/>
        </authorList>
    </citation>
    <scope>NUCLEOTIDE SEQUENCE [LARGE SCALE GENOMIC DNA]</scope>
    <source>
        <strain evidence="4 5">NRRL 25331</strain>
    </source>
</reference>
<feature type="compositionally biased region" description="Low complexity" evidence="1">
    <location>
        <begin position="345"/>
        <end position="356"/>
    </location>
</feature>
<protein>
    <recommendedName>
        <fullName evidence="6">Glycophorin A domain-containing protein</fullName>
    </recommendedName>
</protein>
<comment type="caution">
    <text evidence="4">The sequence shown here is derived from an EMBL/GenBank/DDBJ whole genome shotgun (WGS) entry which is preliminary data.</text>
</comment>
<dbReference type="EMBL" id="JAAQPE010000060">
    <property type="protein sequence ID" value="KAF5688518.1"/>
    <property type="molecule type" value="Genomic_DNA"/>
</dbReference>
<feature type="chain" id="PRO_5034550942" description="Glycophorin A domain-containing protein" evidence="3">
    <location>
        <begin position="20"/>
        <end position="456"/>
    </location>
</feature>
<evidence type="ECO:0000313" key="4">
    <source>
        <dbReference type="EMBL" id="KAF5688518.1"/>
    </source>
</evidence>
<gene>
    <name evidence="4" type="ORF">FCIRC_1807</name>
</gene>
<feature type="transmembrane region" description="Helical" evidence="2">
    <location>
        <begin position="221"/>
        <end position="249"/>
    </location>
</feature>
<evidence type="ECO:0000313" key="5">
    <source>
        <dbReference type="Proteomes" id="UP000572754"/>
    </source>
</evidence>
<reference evidence="5" key="1">
    <citation type="journal article" date="2020" name="BMC Genomics">
        <title>Correction to: Identification and distribution of gene clusters required for synthesis of sphingolipid metabolism inhibitors in diverse species of the filamentous fungus Fusarium.</title>
        <authorList>
            <person name="Kim H.S."/>
            <person name="Lohmar J.M."/>
            <person name="Busman M."/>
            <person name="Brown D.W."/>
            <person name="Naumann T.A."/>
            <person name="Divon H.H."/>
            <person name="Lysoe E."/>
            <person name="Uhlig S."/>
            <person name="Proctor R.H."/>
        </authorList>
    </citation>
    <scope>NUCLEOTIDE SEQUENCE [LARGE SCALE GENOMIC DNA]</scope>
    <source>
        <strain evidence="5">NRRL 25331</strain>
    </source>
</reference>
<dbReference type="Proteomes" id="UP000572754">
    <property type="component" value="Unassembled WGS sequence"/>
</dbReference>
<keyword evidence="2" id="KW-0812">Transmembrane</keyword>
<feature type="signal peptide" evidence="3">
    <location>
        <begin position="1"/>
        <end position="19"/>
    </location>
</feature>
<feature type="region of interest" description="Disordered" evidence="1">
    <location>
        <begin position="264"/>
        <end position="311"/>
    </location>
</feature>
<proteinExistence type="predicted"/>
<evidence type="ECO:0000256" key="3">
    <source>
        <dbReference type="SAM" id="SignalP"/>
    </source>
</evidence>
<feature type="compositionally biased region" description="Low complexity" evidence="1">
    <location>
        <begin position="189"/>
        <end position="205"/>
    </location>
</feature>
<accession>A0A8H5XB10</accession>